<sequence>MEDMPVYLFTGFLEAGKTKFIQGTLSDPRFNEGERTLLLLCEEGEEEYDSTLPYMESIWIETLENESDLTPKVLEYLANKHKATRVLVEYNGMWQLSSLFNNMPESWTVYQRFLFADASTFLGYNSNLRSLVVDKLANCDIVIFNRFTGDMDPMDFHKIVRGISRRANIAYEYENGDVKNDDIEDPLPFDLNAPVIQIEDEDYALWFRDVTEEPKKYNGKIVEYKAIAALSRRLPPGAFAFGRHVMTCCEADIQFASFLAQCPKAEMPENAVWYTMRLRIDIKFHKLYGRKGPILTVLSMEKTEAPAQEVATFY</sequence>
<dbReference type="Proteomes" id="UP000657006">
    <property type="component" value="Unassembled WGS sequence"/>
</dbReference>
<evidence type="ECO:0000259" key="1">
    <source>
        <dbReference type="Pfam" id="PF21537"/>
    </source>
</evidence>
<evidence type="ECO:0000313" key="3">
    <source>
        <dbReference type="Proteomes" id="UP000657006"/>
    </source>
</evidence>
<proteinExistence type="predicted"/>
<organism evidence="2 3">
    <name type="scientific">Bianquea renquensis</name>
    <dbReference type="NCBI Taxonomy" id="2763661"/>
    <lineage>
        <taxon>Bacteria</taxon>
        <taxon>Bacillati</taxon>
        <taxon>Bacillota</taxon>
        <taxon>Clostridia</taxon>
        <taxon>Eubacteriales</taxon>
        <taxon>Bianqueaceae</taxon>
        <taxon>Bianquea</taxon>
    </lineage>
</organism>
<keyword evidence="3" id="KW-1185">Reference proteome</keyword>
<name>A0A926DS94_9FIRM</name>
<protein>
    <submittedName>
        <fullName evidence="2">GTPase</fullName>
    </submittedName>
</protein>
<evidence type="ECO:0000313" key="2">
    <source>
        <dbReference type="EMBL" id="MBC8544328.1"/>
    </source>
</evidence>
<comment type="caution">
    <text evidence="2">The sequence shown here is derived from an EMBL/GenBank/DDBJ whole genome shotgun (WGS) entry which is preliminary data.</text>
</comment>
<dbReference type="InterPro" id="IPR027417">
    <property type="entry name" value="P-loop_NTPase"/>
</dbReference>
<dbReference type="RefSeq" id="WP_177713774.1">
    <property type="nucleotide sequence ID" value="NZ_JACRSQ010000019.1"/>
</dbReference>
<feature type="domain" description="DUF1980" evidence="1">
    <location>
        <begin position="190"/>
        <end position="308"/>
    </location>
</feature>
<dbReference type="AlphaFoldDB" id="A0A926DS94"/>
<dbReference type="EMBL" id="JACRSQ010000019">
    <property type="protein sequence ID" value="MBC8544328.1"/>
    <property type="molecule type" value="Genomic_DNA"/>
</dbReference>
<gene>
    <name evidence="2" type="ORF">H8730_12350</name>
</gene>
<dbReference type="InterPro" id="IPR048447">
    <property type="entry name" value="DUF1980_C"/>
</dbReference>
<accession>A0A926DS94</accession>
<reference evidence="2" key="1">
    <citation type="submission" date="2020-08" db="EMBL/GenBank/DDBJ databases">
        <title>Genome public.</title>
        <authorList>
            <person name="Liu C."/>
            <person name="Sun Q."/>
        </authorList>
    </citation>
    <scope>NUCLEOTIDE SEQUENCE</scope>
    <source>
        <strain evidence="2">NSJ-32</strain>
    </source>
</reference>
<dbReference type="Pfam" id="PF21537">
    <property type="entry name" value="DUF1980_C"/>
    <property type="match status" value="1"/>
</dbReference>
<dbReference type="Gene3D" id="3.40.50.300">
    <property type="entry name" value="P-loop containing nucleotide triphosphate hydrolases"/>
    <property type="match status" value="1"/>
</dbReference>